<name>A3U638_CROAH</name>
<evidence type="ECO:0000313" key="2">
    <source>
        <dbReference type="Proteomes" id="UP000002297"/>
    </source>
</evidence>
<proteinExistence type="predicted"/>
<sequence>MFFAQQGVGINTNDPQQALHIAGTTSTIRLDGLNAVNNASNSGDFDGNGNLSDNTFPLYINEDGDFLLDFNTLYISEDEDAIQTTTTITLNPFTNSDGNGAEEVFSFNVTTTRPTILEIKYNISFEVNSNAAGDEIEDYLSRRITNYFTVGGATYGIASKNFTNRTPSFSFGNTGSNETYYNVGRGYVSLPAAQTYTIRFFGEVSSGDSYLATSVVFGSGIDSLLFRMY</sequence>
<organism evidence="1 2">
    <name type="scientific">Croceibacter atlanticus (strain ATCC BAA-628 / JCM 21780 / CIP 108009 / IAM 15332 / KCTC 12090 / HTCC2559)</name>
    <dbReference type="NCBI Taxonomy" id="216432"/>
    <lineage>
        <taxon>Bacteria</taxon>
        <taxon>Pseudomonadati</taxon>
        <taxon>Bacteroidota</taxon>
        <taxon>Flavobacteriia</taxon>
        <taxon>Flavobacteriales</taxon>
        <taxon>Flavobacteriaceae</taxon>
        <taxon>Croceibacter</taxon>
    </lineage>
</organism>
<dbReference type="STRING" id="216432.CA2559_03080"/>
<dbReference type="KEGG" id="cat:CA2559_03080"/>
<protein>
    <submittedName>
        <fullName evidence="1">Uncharacterized protein</fullName>
    </submittedName>
</protein>
<gene>
    <name evidence="1" type="ordered locus">CA2559_03080</name>
</gene>
<dbReference type="EMBL" id="CP002046">
    <property type="protein sequence ID" value="EAP87705.1"/>
    <property type="molecule type" value="Genomic_DNA"/>
</dbReference>
<dbReference type="AlphaFoldDB" id="A3U638"/>
<dbReference type="Proteomes" id="UP000002297">
    <property type="component" value="Chromosome"/>
</dbReference>
<keyword evidence="2" id="KW-1185">Reference proteome</keyword>
<accession>A3U638</accession>
<reference evidence="1 2" key="1">
    <citation type="journal article" date="2010" name="J. Bacteriol.">
        <title>The complete genome sequence of Croceibacter atlanticus HTCC2559T.</title>
        <authorList>
            <person name="Oh H.M."/>
            <person name="Kang I."/>
            <person name="Ferriera S."/>
            <person name="Giovannoni S.J."/>
            <person name="Cho J.C."/>
        </authorList>
    </citation>
    <scope>NUCLEOTIDE SEQUENCE [LARGE SCALE GENOMIC DNA]</scope>
    <source>
        <strain evidence="2">ATCC BAA-628 / HTCC2559 / KCTC 12090</strain>
    </source>
</reference>
<evidence type="ECO:0000313" key="1">
    <source>
        <dbReference type="EMBL" id="EAP87705.1"/>
    </source>
</evidence>
<dbReference type="HOGENOM" id="CLU_096039_0_0_10"/>